<dbReference type="InterPro" id="IPR013096">
    <property type="entry name" value="Cupin_2"/>
</dbReference>
<dbReference type="SMART" id="SM00530">
    <property type="entry name" value="HTH_XRE"/>
    <property type="match status" value="1"/>
</dbReference>
<keyword evidence="1" id="KW-0238">DNA-binding</keyword>
<dbReference type="PROSITE" id="PS50943">
    <property type="entry name" value="HTH_CROC1"/>
    <property type="match status" value="1"/>
</dbReference>
<dbReference type="Gene3D" id="2.60.120.10">
    <property type="entry name" value="Jelly Rolls"/>
    <property type="match status" value="1"/>
</dbReference>
<dbReference type="EMBL" id="QTUJ01000003">
    <property type="protein sequence ID" value="REF68821.1"/>
    <property type="molecule type" value="Genomic_DNA"/>
</dbReference>
<dbReference type="Gene3D" id="1.10.260.40">
    <property type="entry name" value="lambda repressor-like DNA-binding domains"/>
    <property type="match status" value="1"/>
</dbReference>
<dbReference type="Pfam" id="PF07883">
    <property type="entry name" value="Cupin_2"/>
    <property type="match status" value="1"/>
</dbReference>
<dbReference type="SUPFAM" id="SSF47413">
    <property type="entry name" value="lambda repressor-like DNA-binding domains"/>
    <property type="match status" value="1"/>
</dbReference>
<dbReference type="Proteomes" id="UP000256941">
    <property type="component" value="Unassembled WGS sequence"/>
</dbReference>
<accession>A0A3D9XGT5</accession>
<organism evidence="2 3">
    <name type="scientific">Paracoccus versutus</name>
    <name type="common">Thiobacillus versutus</name>
    <dbReference type="NCBI Taxonomy" id="34007"/>
    <lineage>
        <taxon>Bacteria</taxon>
        <taxon>Pseudomonadati</taxon>
        <taxon>Pseudomonadota</taxon>
        <taxon>Alphaproteobacteria</taxon>
        <taxon>Rhodobacterales</taxon>
        <taxon>Paracoccaceae</taxon>
        <taxon>Paracoccus</taxon>
    </lineage>
</organism>
<dbReference type="PANTHER" id="PTHR46797">
    <property type="entry name" value="HTH-TYPE TRANSCRIPTIONAL REGULATOR"/>
    <property type="match status" value="1"/>
</dbReference>
<name>A0A369U360_PARVE</name>
<dbReference type="PANTHER" id="PTHR46797:SF2">
    <property type="entry name" value="TRANSCRIPTIONAL REGULATOR"/>
    <property type="match status" value="1"/>
</dbReference>
<proteinExistence type="predicted"/>
<dbReference type="InterPro" id="IPR011051">
    <property type="entry name" value="RmlC_Cupin_sf"/>
</dbReference>
<sequence length="184" mass="20251">MSHHVGEDIRSLRKSRGMTLLELAGDVGRSVGWLSQVERGQTTPSVHDLGQISDRLGVNISFFFRSASRAPEERGLVLRAADRTPIGSQESGLVEELLSPTLSGSFEMIKSTFAPRSSSGGRRKARPKEDGGVLISGRLTLIIGDREIRLEPGDSFQFRETDYAWRNDGDEPAIAIWIVSPPIY</sequence>
<dbReference type="GO" id="GO:0003677">
    <property type="term" value="F:DNA binding"/>
    <property type="evidence" value="ECO:0007669"/>
    <property type="project" value="UniProtKB-KW"/>
</dbReference>
<evidence type="ECO:0000256" key="1">
    <source>
        <dbReference type="ARBA" id="ARBA00023125"/>
    </source>
</evidence>
<dbReference type="CDD" id="cd00093">
    <property type="entry name" value="HTH_XRE"/>
    <property type="match status" value="1"/>
</dbReference>
<dbReference type="InterPro" id="IPR010982">
    <property type="entry name" value="Lambda_DNA-bd_dom_sf"/>
</dbReference>
<gene>
    <name evidence="2" type="ORF">BDD41_3896</name>
</gene>
<protein>
    <submittedName>
        <fullName evidence="2">XRE family transcriptional regulator</fullName>
    </submittedName>
</protein>
<dbReference type="GO" id="GO:0005829">
    <property type="term" value="C:cytosol"/>
    <property type="evidence" value="ECO:0007669"/>
    <property type="project" value="TreeGrafter"/>
</dbReference>
<dbReference type="Pfam" id="PF13560">
    <property type="entry name" value="HTH_31"/>
    <property type="match status" value="1"/>
</dbReference>
<dbReference type="SUPFAM" id="SSF51182">
    <property type="entry name" value="RmlC-like cupins"/>
    <property type="match status" value="1"/>
</dbReference>
<accession>A0A369U360</accession>
<dbReference type="RefSeq" id="WP_072462771.1">
    <property type="nucleotide sequence ID" value="NZ_CP038197.1"/>
</dbReference>
<dbReference type="InterPro" id="IPR001387">
    <property type="entry name" value="Cro/C1-type_HTH"/>
</dbReference>
<dbReference type="CDD" id="cd02209">
    <property type="entry name" value="cupin_XRE_C"/>
    <property type="match status" value="1"/>
</dbReference>
<reference evidence="2 3" key="1">
    <citation type="submission" date="2018-08" db="EMBL/GenBank/DDBJ databases">
        <title>Genomic Encyclopedia of Archaeal and Bacterial Type Strains, Phase II (KMG-II): from individual species to whole genera.</title>
        <authorList>
            <person name="Goeker M."/>
        </authorList>
    </citation>
    <scope>NUCLEOTIDE SEQUENCE [LARGE SCALE GENOMIC DNA]</scope>
    <source>
        <strain evidence="2 3">DSM 17099</strain>
    </source>
</reference>
<evidence type="ECO:0000313" key="2">
    <source>
        <dbReference type="EMBL" id="REF68821.1"/>
    </source>
</evidence>
<dbReference type="InterPro" id="IPR050807">
    <property type="entry name" value="TransReg_Diox_bact_type"/>
</dbReference>
<dbReference type="GO" id="GO:0003700">
    <property type="term" value="F:DNA-binding transcription factor activity"/>
    <property type="evidence" value="ECO:0007669"/>
    <property type="project" value="TreeGrafter"/>
</dbReference>
<dbReference type="InterPro" id="IPR014710">
    <property type="entry name" value="RmlC-like_jellyroll"/>
</dbReference>
<dbReference type="AlphaFoldDB" id="A0A369U360"/>
<comment type="caution">
    <text evidence="2">The sequence shown here is derived from an EMBL/GenBank/DDBJ whole genome shotgun (WGS) entry which is preliminary data.</text>
</comment>
<evidence type="ECO:0000313" key="3">
    <source>
        <dbReference type="Proteomes" id="UP000256941"/>
    </source>
</evidence>